<organism evidence="1 2">
    <name type="scientific">Nocardioides kongjuensis</name>
    <dbReference type="NCBI Taxonomy" id="349522"/>
    <lineage>
        <taxon>Bacteria</taxon>
        <taxon>Bacillati</taxon>
        <taxon>Actinomycetota</taxon>
        <taxon>Actinomycetes</taxon>
        <taxon>Propionibacteriales</taxon>
        <taxon>Nocardioidaceae</taxon>
        <taxon>Nocardioides</taxon>
    </lineage>
</organism>
<dbReference type="SUPFAM" id="SSF55729">
    <property type="entry name" value="Acyl-CoA N-acyltransferases (Nat)"/>
    <property type="match status" value="1"/>
</dbReference>
<proteinExistence type="predicted"/>
<dbReference type="Gene3D" id="3.40.630.30">
    <property type="match status" value="1"/>
</dbReference>
<protein>
    <submittedName>
        <fullName evidence="1">Ribosomal protein S18 acetylase RimI-like enzyme</fullName>
    </submittedName>
</protein>
<dbReference type="EMBL" id="JACCBF010000001">
    <property type="protein sequence ID" value="NYD29742.1"/>
    <property type="molecule type" value="Genomic_DNA"/>
</dbReference>
<dbReference type="InterPro" id="IPR016181">
    <property type="entry name" value="Acyl_CoA_acyltransferase"/>
</dbReference>
<dbReference type="Proteomes" id="UP000582231">
    <property type="component" value="Unassembled WGS sequence"/>
</dbReference>
<evidence type="ECO:0000313" key="2">
    <source>
        <dbReference type="Proteomes" id="UP000582231"/>
    </source>
</evidence>
<gene>
    <name evidence="1" type="ORF">BJ958_001288</name>
</gene>
<comment type="caution">
    <text evidence="1">The sequence shown here is derived from an EMBL/GenBank/DDBJ whole genome shotgun (WGS) entry which is preliminary data.</text>
</comment>
<dbReference type="AlphaFoldDB" id="A0A852RT23"/>
<dbReference type="RefSeq" id="WP_179726082.1">
    <property type="nucleotide sequence ID" value="NZ_BAABEF010000001.1"/>
</dbReference>
<sequence length="157" mass="17105">MIRERIEQDLDRLVDVLSSVRAVQDVLGDRSAYDWLTEVDADVSWVFDQAPVSVAPTRNVVGHVQVYAPPVGAAWVSSAASGAGVEPDRLLVIGRFFVKETRFDHNIGRYLLSECVKRIAARGSVAVLDPDGLALVPTALWRRLGFAADTHAPVLLA</sequence>
<reference evidence="1 2" key="1">
    <citation type="submission" date="2020-07" db="EMBL/GenBank/DDBJ databases">
        <title>Sequencing the genomes of 1000 actinobacteria strains.</title>
        <authorList>
            <person name="Klenk H.-P."/>
        </authorList>
    </citation>
    <scope>NUCLEOTIDE SEQUENCE [LARGE SCALE GENOMIC DNA]</scope>
    <source>
        <strain evidence="1 2">DSM 19082</strain>
    </source>
</reference>
<keyword evidence="2" id="KW-1185">Reference proteome</keyword>
<keyword evidence="1" id="KW-0687">Ribonucleoprotein</keyword>
<keyword evidence="1" id="KW-0689">Ribosomal protein</keyword>
<evidence type="ECO:0000313" key="1">
    <source>
        <dbReference type="EMBL" id="NYD29742.1"/>
    </source>
</evidence>
<dbReference type="GO" id="GO:0005840">
    <property type="term" value="C:ribosome"/>
    <property type="evidence" value="ECO:0007669"/>
    <property type="project" value="UniProtKB-KW"/>
</dbReference>
<accession>A0A852RT23</accession>
<name>A0A852RT23_9ACTN</name>